<accession>A0A3M9MXH0</accession>
<comment type="caution">
    <text evidence="3">The sequence shown here is derived from an EMBL/GenBank/DDBJ whole genome shotgun (WGS) entry which is preliminary data.</text>
</comment>
<name>A0A3M9MXH0_9BACT</name>
<dbReference type="RefSeq" id="WP_123133312.1">
    <property type="nucleotide sequence ID" value="NZ_RJJE01000009.1"/>
</dbReference>
<keyword evidence="1 3" id="KW-0378">Hydrolase</keyword>
<dbReference type="AlphaFoldDB" id="A0A3M9MXH0"/>
<protein>
    <submittedName>
        <fullName evidence="3">Alpha/beta fold hydrolase</fullName>
    </submittedName>
</protein>
<dbReference type="InterPro" id="IPR029058">
    <property type="entry name" value="AB_hydrolase_fold"/>
</dbReference>
<dbReference type="GO" id="GO:0016787">
    <property type="term" value="F:hydrolase activity"/>
    <property type="evidence" value="ECO:0007669"/>
    <property type="project" value="UniProtKB-KW"/>
</dbReference>
<dbReference type="InterPro" id="IPR000073">
    <property type="entry name" value="AB_hydrolase_1"/>
</dbReference>
<evidence type="ECO:0000259" key="2">
    <source>
        <dbReference type="Pfam" id="PF00561"/>
    </source>
</evidence>
<keyword evidence="4" id="KW-1185">Reference proteome</keyword>
<organism evidence="3 4">
    <name type="scientific">Rufibacter immobilis</name>
    <dbReference type="NCBI Taxonomy" id="1348778"/>
    <lineage>
        <taxon>Bacteria</taxon>
        <taxon>Pseudomonadati</taxon>
        <taxon>Bacteroidota</taxon>
        <taxon>Cytophagia</taxon>
        <taxon>Cytophagales</taxon>
        <taxon>Hymenobacteraceae</taxon>
        <taxon>Rufibacter</taxon>
    </lineage>
</organism>
<evidence type="ECO:0000256" key="1">
    <source>
        <dbReference type="ARBA" id="ARBA00022801"/>
    </source>
</evidence>
<dbReference type="PRINTS" id="PR00412">
    <property type="entry name" value="EPOXHYDRLASE"/>
</dbReference>
<dbReference type="PANTHER" id="PTHR46118:SF4">
    <property type="entry name" value="PROTEIN ABHD11"/>
    <property type="match status" value="1"/>
</dbReference>
<dbReference type="Pfam" id="PF00561">
    <property type="entry name" value="Abhydrolase_1"/>
    <property type="match status" value="1"/>
</dbReference>
<gene>
    <name evidence="3" type="ORF">EFA69_12105</name>
</gene>
<dbReference type="EMBL" id="RJJE01000009">
    <property type="protein sequence ID" value="RNI30234.1"/>
    <property type="molecule type" value="Genomic_DNA"/>
</dbReference>
<dbReference type="OrthoDB" id="9808398at2"/>
<dbReference type="PRINTS" id="PR00111">
    <property type="entry name" value="ABHYDROLASE"/>
</dbReference>
<evidence type="ECO:0000313" key="4">
    <source>
        <dbReference type="Proteomes" id="UP000271010"/>
    </source>
</evidence>
<feature type="domain" description="AB hydrolase-1" evidence="2">
    <location>
        <begin position="13"/>
        <end position="241"/>
    </location>
</feature>
<dbReference type="PANTHER" id="PTHR46118">
    <property type="entry name" value="PROTEIN ABHD11"/>
    <property type="match status" value="1"/>
</dbReference>
<dbReference type="InterPro" id="IPR000639">
    <property type="entry name" value="Epox_hydrolase-like"/>
</dbReference>
<sequence length="255" mass="29075">MELNYKQQGQGQPLLILHGLFGTLDNWQTLGRQFAETFNVYLLDLRNHGRSPHSQEFSYQLMTDDLLEFIEQHQLQDAMIIGHSMGGKVAMNFALQHPDKLAKLLVADIAPKAYPPHHDEIIAGFRSIDLNSLQSRQEADAQLAQKVDDVGTRLFLLKNLYRTDDNSFAWRLNLDAIEQNLDKILGNIESDTPFTKPTLFLRGGNSRYIKPEQDMAQIQALFPGAAIETIENAGHWLHAEQPQEFYQRTMAFLQA</sequence>
<dbReference type="SUPFAM" id="SSF53474">
    <property type="entry name" value="alpha/beta-Hydrolases"/>
    <property type="match status" value="1"/>
</dbReference>
<proteinExistence type="predicted"/>
<evidence type="ECO:0000313" key="3">
    <source>
        <dbReference type="EMBL" id="RNI30234.1"/>
    </source>
</evidence>
<dbReference type="Proteomes" id="UP000271010">
    <property type="component" value="Unassembled WGS sequence"/>
</dbReference>
<dbReference type="Gene3D" id="3.40.50.1820">
    <property type="entry name" value="alpha/beta hydrolase"/>
    <property type="match status" value="1"/>
</dbReference>
<reference evidence="3 4" key="1">
    <citation type="submission" date="2018-11" db="EMBL/GenBank/DDBJ databases">
        <title>Rufibacter latericius sp. nov., isolated from water in Baiyang Lake.</title>
        <authorList>
            <person name="Yang Y."/>
        </authorList>
    </citation>
    <scope>NUCLEOTIDE SEQUENCE [LARGE SCALE GENOMIC DNA]</scope>
    <source>
        <strain evidence="3 4">MCC P1</strain>
    </source>
</reference>